<feature type="site" description="Interaction with target DNA" evidence="7">
    <location>
        <position position="76"/>
    </location>
</feature>
<reference evidence="8 9" key="1">
    <citation type="submission" date="2016-03" db="EMBL/GenBank/DDBJ databases">
        <title>Complete genome sequence of Thermococcus profundus strain DT5432.</title>
        <authorList>
            <person name="Oger P.M."/>
        </authorList>
    </citation>
    <scope>NUCLEOTIDE SEQUENCE [LARGE SCALE GENOMIC DNA]</scope>
    <source>
        <strain evidence="8 9">DT 5432</strain>
    </source>
</reference>
<evidence type="ECO:0000256" key="4">
    <source>
        <dbReference type="ARBA" id="ARBA00022722"/>
    </source>
</evidence>
<keyword evidence="5 7" id="KW-0255">Endonuclease</keyword>
<dbReference type="GO" id="GO:0005737">
    <property type="term" value="C:cytoplasm"/>
    <property type="evidence" value="ECO:0007669"/>
    <property type="project" value="UniProtKB-SubCell"/>
</dbReference>
<dbReference type="GO" id="GO:0000287">
    <property type="term" value="F:magnesium ion binding"/>
    <property type="evidence" value="ECO:0007669"/>
    <property type="project" value="UniProtKB-UniRule"/>
</dbReference>
<evidence type="ECO:0000256" key="5">
    <source>
        <dbReference type="ARBA" id="ARBA00022759"/>
    </source>
</evidence>
<dbReference type="EC" id="3.1.21.7" evidence="7"/>
<evidence type="ECO:0000256" key="2">
    <source>
        <dbReference type="ARBA" id="ARBA00004496"/>
    </source>
</evidence>
<dbReference type="KEGG" id="tprf:A3L09_08175"/>
<dbReference type="CDD" id="cd06559">
    <property type="entry name" value="Endonuclease_V"/>
    <property type="match status" value="1"/>
</dbReference>
<gene>
    <name evidence="7" type="primary">nfi</name>
    <name evidence="8" type="ORF">A3L09_08175</name>
</gene>
<keyword evidence="4 7" id="KW-0540">Nuclease</keyword>
<dbReference type="PANTHER" id="PTHR28511:SF1">
    <property type="entry name" value="ENDONUCLEASE V"/>
    <property type="match status" value="1"/>
</dbReference>
<evidence type="ECO:0000256" key="6">
    <source>
        <dbReference type="ARBA" id="ARBA00022801"/>
    </source>
</evidence>
<evidence type="ECO:0000313" key="8">
    <source>
        <dbReference type="EMBL" id="ASJ03231.1"/>
    </source>
</evidence>
<proteinExistence type="inferred from homology"/>
<comment type="catalytic activity">
    <reaction evidence="1 7">
        <text>Endonucleolytic cleavage at apurinic or apyrimidinic sites to products with a 5'-phosphate.</text>
        <dbReference type="EC" id="3.1.21.7"/>
    </reaction>
</comment>
<comment type="cofactor">
    <cofactor evidence="7">
        <name>Mg(2+)</name>
        <dbReference type="ChEBI" id="CHEBI:18420"/>
    </cofactor>
</comment>
<protein>
    <recommendedName>
        <fullName evidence="7">Endonuclease V</fullName>
        <ecNumber evidence="7">3.1.21.7</ecNumber>
    </recommendedName>
    <alternativeName>
        <fullName evidence="7">Deoxyinosine 3'endonuclease</fullName>
    </alternativeName>
    <alternativeName>
        <fullName evidence="7">Deoxyribonuclease V</fullName>
        <shortName evidence="7">DNase V</shortName>
    </alternativeName>
</protein>
<comment type="subcellular location">
    <subcellularLocation>
        <location evidence="2 7">Cytoplasm</location>
    </subcellularLocation>
</comment>
<keyword evidence="6 7" id="KW-0378">Hydrolase</keyword>
<dbReference type="OrthoDB" id="7885at2157"/>
<evidence type="ECO:0000313" key="9">
    <source>
        <dbReference type="Proteomes" id="UP000250179"/>
    </source>
</evidence>
<dbReference type="Gene3D" id="3.30.2170.10">
    <property type="entry name" value="archaeoglobus fulgidus dsm 4304 superfamily"/>
    <property type="match status" value="2"/>
</dbReference>
<keyword evidence="7" id="KW-0479">Metal-binding</keyword>
<dbReference type="HAMAP" id="MF_00801">
    <property type="entry name" value="Endonuclease_5"/>
    <property type="match status" value="1"/>
</dbReference>
<keyword evidence="7" id="KW-0460">Magnesium</keyword>
<dbReference type="GO" id="GO:0006281">
    <property type="term" value="P:DNA repair"/>
    <property type="evidence" value="ECO:0007669"/>
    <property type="project" value="UniProtKB-UniRule"/>
</dbReference>
<dbReference type="EMBL" id="CP014862">
    <property type="protein sequence ID" value="ASJ03231.1"/>
    <property type="molecule type" value="Genomic_DNA"/>
</dbReference>
<sequence length="200" mass="21848">MERIPSELLEKIAELQRKLAERVVERPLEVSKVRTVGAVDVSYKNEMARAAFVLCSFPDCKLLKKRVVKVGVSFPYISTFFFLRETRPVLVAVGRERPDVLLVEGHGRAHPRGYGLASHIGLVLGIPTIGVAKRPLRGAPKGSCVKVGKAYVSVGHLIDLPSAVEIVKALSRGGYPLPLRLADRLSKGAQHEARKNSGSH</sequence>
<evidence type="ECO:0000256" key="3">
    <source>
        <dbReference type="ARBA" id="ARBA00022490"/>
    </source>
</evidence>
<keyword evidence="9" id="KW-1185">Reference proteome</keyword>
<organism evidence="8 9">
    <name type="scientific">Thermococcus profundus</name>
    <dbReference type="NCBI Taxonomy" id="49899"/>
    <lineage>
        <taxon>Archaea</taxon>
        <taxon>Methanobacteriati</taxon>
        <taxon>Methanobacteriota</taxon>
        <taxon>Thermococci</taxon>
        <taxon>Thermococcales</taxon>
        <taxon>Thermococcaceae</taxon>
        <taxon>Thermococcus</taxon>
    </lineage>
</organism>
<feature type="binding site" evidence="7">
    <location>
        <position position="104"/>
    </location>
    <ligand>
        <name>Mg(2+)</name>
        <dbReference type="ChEBI" id="CHEBI:18420"/>
    </ligand>
</feature>
<dbReference type="Proteomes" id="UP000250179">
    <property type="component" value="Chromosome"/>
</dbReference>
<dbReference type="GO" id="GO:0016891">
    <property type="term" value="F:RNA endonuclease activity producing 5'-phosphomonoesters, hydrolytic mechanism"/>
    <property type="evidence" value="ECO:0007669"/>
    <property type="project" value="TreeGrafter"/>
</dbReference>
<dbReference type="GeneID" id="33320386"/>
<dbReference type="Pfam" id="PF04493">
    <property type="entry name" value="Endonuclease_5"/>
    <property type="match status" value="2"/>
</dbReference>
<feature type="binding site" evidence="7">
    <location>
        <position position="40"/>
    </location>
    <ligand>
        <name>Mg(2+)</name>
        <dbReference type="ChEBI" id="CHEBI:18420"/>
    </ligand>
</feature>
<accession>A0A2Z2MLD1</accession>
<keyword evidence="3 7" id="KW-0963">Cytoplasm</keyword>
<name>A0A2Z2MLD1_THEPR</name>
<evidence type="ECO:0000256" key="7">
    <source>
        <dbReference type="HAMAP-Rule" id="MF_00801"/>
    </source>
</evidence>
<comment type="similarity">
    <text evidence="7">Belongs to the endonuclease V family.</text>
</comment>
<dbReference type="GO" id="GO:0043737">
    <property type="term" value="F:deoxyribonuclease V activity"/>
    <property type="evidence" value="ECO:0007669"/>
    <property type="project" value="UniProtKB-UniRule"/>
</dbReference>
<dbReference type="InterPro" id="IPR007581">
    <property type="entry name" value="Endonuclease-V"/>
</dbReference>
<keyword evidence="7" id="KW-0234">DNA repair</keyword>
<dbReference type="GO" id="GO:0003727">
    <property type="term" value="F:single-stranded RNA binding"/>
    <property type="evidence" value="ECO:0007669"/>
    <property type="project" value="TreeGrafter"/>
</dbReference>
<dbReference type="AlphaFoldDB" id="A0A2Z2MLD1"/>
<keyword evidence="7" id="KW-0227">DNA damage</keyword>
<comment type="function">
    <text evidence="7">DNA repair enzyme involved in the repair of deaminated bases. Selectively cleaves double-stranded DNA at the second phosphodiester bond 3' to a deoxyinosine leaving behind the intact lesion on the nicked DNA.</text>
</comment>
<dbReference type="RefSeq" id="WP_088858488.1">
    <property type="nucleotide sequence ID" value="NZ_CP014862.1"/>
</dbReference>
<evidence type="ECO:0000256" key="1">
    <source>
        <dbReference type="ARBA" id="ARBA00001835"/>
    </source>
</evidence>
<dbReference type="PANTHER" id="PTHR28511">
    <property type="entry name" value="ENDONUCLEASE V"/>
    <property type="match status" value="1"/>
</dbReference>